<dbReference type="AlphaFoldDB" id="A0A645IB93"/>
<accession>A0A645IB93</accession>
<comment type="caution">
    <text evidence="1">The sequence shown here is derived from an EMBL/GenBank/DDBJ whole genome shotgun (WGS) entry which is preliminary data.</text>
</comment>
<proteinExistence type="predicted"/>
<sequence>MAGLDLAAGVPKIPFRHDVEERRELATVAVEAVDAVGDGDEADVLLPEEHFRVKARLQIIPAYPAHILADDRIDAPALYFGNKGFPAGTVKVSARPAVICKMDEVRKAVLTGVVLQHFLLRGDGIGFAALFVVAAETLVKGCDFRFLLPDVHTELLSGNRLNCSACIIPQKRRQRNSFFIVSPRF</sequence>
<evidence type="ECO:0000313" key="1">
    <source>
        <dbReference type="EMBL" id="MPN48611.1"/>
    </source>
</evidence>
<gene>
    <name evidence="1" type="ORF">SDC9_196221</name>
</gene>
<protein>
    <submittedName>
        <fullName evidence="1">Uncharacterized protein</fullName>
    </submittedName>
</protein>
<dbReference type="EMBL" id="VSSQ01111098">
    <property type="protein sequence ID" value="MPN48611.1"/>
    <property type="molecule type" value="Genomic_DNA"/>
</dbReference>
<name>A0A645IB93_9ZZZZ</name>
<reference evidence="1" key="1">
    <citation type="submission" date="2019-08" db="EMBL/GenBank/DDBJ databases">
        <authorList>
            <person name="Kucharzyk K."/>
            <person name="Murdoch R.W."/>
            <person name="Higgins S."/>
            <person name="Loffler F."/>
        </authorList>
    </citation>
    <scope>NUCLEOTIDE SEQUENCE</scope>
</reference>
<organism evidence="1">
    <name type="scientific">bioreactor metagenome</name>
    <dbReference type="NCBI Taxonomy" id="1076179"/>
    <lineage>
        <taxon>unclassified sequences</taxon>
        <taxon>metagenomes</taxon>
        <taxon>ecological metagenomes</taxon>
    </lineage>
</organism>